<dbReference type="OrthoDB" id="9782542at2"/>
<evidence type="ECO:0000256" key="1">
    <source>
        <dbReference type="ARBA" id="ARBA00006068"/>
    </source>
</evidence>
<dbReference type="InterPro" id="IPR050922">
    <property type="entry name" value="LytR/CpsA/Psr_CW_biosynth"/>
</dbReference>
<reference evidence="5 6" key="1">
    <citation type="submission" date="2019-03" db="EMBL/GenBank/DDBJ databases">
        <title>Genomics of glacier-inhabiting Cryobacterium strains.</title>
        <authorList>
            <person name="Liu Q."/>
            <person name="Xin Y.-H."/>
        </authorList>
    </citation>
    <scope>NUCLEOTIDE SEQUENCE [LARGE SCALE GENOMIC DNA]</scope>
    <source>
        <strain evidence="5 6">RHLS22-1</strain>
    </source>
</reference>
<evidence type="ECO:0000256" key="2">
    <source>
        <dbReference type="SAM" id="MobiDB-lite"/>
    </source>
</evidence>
<feature type="region of interest" description="Disordered" evidence="2">
    <location>
        <begin position="30"/>
        <end position="61"/>
    </location>
</feature>
<feature type="domain" description="Cell envelope-related transcriptional attenuator" evidence="4">
    <location>
        <begin position="152"/>
        <end position="294"/>
    </location>
</feature>
<dbReference type="Proteomes" id="UP000297907">
    <property type="component" value="Unassembled WGS sequence"/>
</dbReference>
<evidence type="ECO:0000256" key="3">
    <source>
        <dbReference type="SAM" id="Phobius"/>
    </source>
</evidence>
<sequence length="396" mass="41774">MGRSRHTSAHPVGDPHFGCRHNGGHYPGLNRRTMVCAPQPHRSAGGNPMPEVQNAPTRHLAPPPPGRRAWWIVFLVFGVFAVVVLGVAAVTVWNLSRSFESVEKIPEAFPADEAARPPVATGVAASAMNFLLLGSDSRGAGTGSIANLSGQRSDTIVIVHVPADRKTLSVMSIPRDSWLAIPGHGEAKINAALSYGGVPLAVQTVEGLLGSRIDHVAVVDFAGFAALTDVLGGVDIDNPIAFEAYHLEGHTFPQGMQHLNGTEALAFARERYAFADGDFQRVRNQQLLISALLSGLMQKSVLANPATMGGVIEAVSPNLAIDEELSATDLVSLGVELRDVREGDVTFFTIPTAGTGTSADGQSIVNLDWAALPALQEAYRSDTLAGILQPQLQAAG</sequence>
<dbReference type="AlphaFoldDB" id="A0A4R8WDY2"/>
<accession>A0A4R8WDY2</accession>
<feature type="transmembrane region" description="Helical" evidence="3">
    <location>
        <begin position="69"/>
        <end position="95"/>
    </location>
</feature>
<proteinExistence type="inferred from homology"/>
<dbReference type="Pfam" id="PF03816">
    <property type="entry name" value="LytR_cpsA_psr"/>
    <property type="match status" value="1"/>
</dbReference>
<evidence type="ECO:0000259" key="4">
    <source>
        <dbReference type="Pfam" id="PF03816"/>
    </source>
</evidence>
<name>A0A4R8WDY2_9MICO</name>
<keyword evidence="6" id="KW-1185">Reference proteome</keyword>
<dbReference type="PANTHER" id="PTHR33392:SF6">
    <property type="entry name" value="POLYISOPRENYL-TEICHOIC ACID--PEPTIDOGLYCAN TEICHOIC ACID TRANSFERASE TAGU"/>
    <property type="match status" value="1"/>
</dbReference>
<dbReference type="PANTHER" id="PTHR33392">
    <property type="entry name" value="POLYISOPRENYL-TEICHOIC ACID--PEPTIDOGLYCAN TEICHOIC ACID TRANSFERASE TAGU"/>
    <property type="match status" value="1"/>
</dbReference>
<gene>
    <name evidence="5" type="ORF">E3O42_03120</name>
</gene>
<dbReference type="NCBIfam" id="TIGR00350">
    <property type="entry name" value="lytR_cpsA_psr"/>
    <property type="match status" value="1"/>
</dbReference>
<keyword evidence="3" id="KW-0812">Transmembrane</keyword>
<protein>
    <submittedName>
        <fullName evidence="5">LytR family transcriptional regulator</fullName>
    </submittedName>
</protein>
<comment type="similarity">
    <text evidence="1">Belongs to the LytR/CpsA/Psr (LCP) family.</text>
</comment>
<dbReference type="Gene3D" id="3.40.630.190">
    <property type="entry name" value="LCP protein"/>
    <property type="match status" value="1"/>
</dbReference>
<dbReference type="EMBL" id="SOFL01000008">
    <property type="protein sequence ID" value="TFC05558.1"/>
    <property type="molecule type" value="Genomic_DNA"/>
</dbReference>
<keyword evidence="3" id="KW-0472">Membrane</keyword>
<dbReference type="InterPro" id="IPR004474">
    <property type="entry name" value="LytR_CpsA_psr"/>
</dbReference>
<evidence type="ECO:0000313" key="5">
    <source>
        <dbReference type="EMBL" id="TFC05558.1"/>
    </source>
</evidence>
<comment type="caution">
    <text evidence="5">The sequence shown here is derived from an EMBL/GenBank/DDBJ whole genome shotgun (WGS) entry which is preliminary data.</text>
</comment>
<organism evidence="5 6">
    <name type="scientific">Cryobacterium adonitolivorans</name>
    <dbReference type="NCBI Taxonomy" id="1259189"/>
    <lineage>
        <taxon>Bacteria</taxon>
        <taxon>Bacillati</taxon>
        <taxon>Actinomycetota</taxon>
        <taxon>Actinomycetes</taxon>
        <taxon>Micrococcales</taxon>
        <taxon>Microbacteriaceae</taxon>
        <taxon>Cryobacterium</taxon>
    </lineage>
</organism>
<keyword evidence="3" id="KW-1133">Transmembrane helix</keyword>
<evidence type="ECO:0000313" key="6">
    <source>
        <dbReference type="Proteomes" id="UP000297907"/>
    </source>
</evidence>